<keyword evidence="6" id="KW-0769">Symport</keyword>
<dbReference type="EMBL" id="DTLB01000023">
    <property type="protein sequence ID" value="HFW32184.1"/>
    <property type="molecule type" value="Genomic_DNA"/>
</dbReference>
<evidence type="ECO:0000256" key="10">
    <source>
        <dbReference type="ARBA" id="ARBA00023136"/>
    </source>
</evidence>
<keyword evidence="4" id="KW-1003">Cell membrane</keyword>
<feature type="transmembrane region" description="Helical" evidence="13">
    <location>
        <begin position="72"/>
        <end position="91"/>
    </location>
</feature>
<evidence type="ECO:0000256" key="9">
    <source>
        <dbReference type="ARBA" id="ARBA00023065"/>
    </source>
</evidence>
<dbReference type="Gene3D" id="1.20.1730.10">
    <property type="entry name" value="Sodium/glucose cotransporter"/>
    <property type="match status" value="1"/>
</dbReference>
<evidence type="ECO:0000256" key="12">
    <source>
        <dbReference type="RuleBase" id="RU362091"/>
    </source>
</evidence>
<feature type="transmembrane region" description="Helical" evidence="13">
    <location>
        <begin position="225"/>
        <end position="243"/>
    </location>
</feature>
<feature type="transmembrane region" description="Helical" evidence="13">
    <location>
        <begin position="315"/>
        <end position="343"/>
    </location>
</feature>
<keyword evidence="3" id="KW-0813">Transport</keyword>
<dbReference type="PANTHER" id="PTHR48086:SF3">
    <property type="entry name" value="SODIUM_PROLINE SYMPORTER"/>
    <property type="match status" value="1"/>
</dbReference>
<evidence type="ECO:0000256" key="2">
    <source>
        <dbReference type="ARBA" id="ARBA00006434"/>
    </source>
</evidence>
<evidence type="ECO:0000313" key="14">
    <source>
        <dbReference type="EMBL" id="HFW32184.1"/>
    </source>
</evidence>
<sequence>MNVFLYAFAGYVVLGTVIALMAMKGLKTQEEYYIAGRRVSGVVSALTYAATTYSAFMMVGLVGLSYAGGVGALGFELFYLVGTLLLLSYYAPKVWEMAREKGYITPGDMIAERYGREVAVVMSLLASVALIPYISAQLIGVGLILDKTSAMSFSYGIAASAILIALWAFLGGLRGVAWTDAVQGVFMLLMATAAIFWVHNNGFAEKDFFAEVTRLGELLVVPNSFWTPLKFISLTLPWFFFALTNPQVFQRLYIPKDRTSLRRMVVLFGFFGLVYTVIVTLIGLELRTMTEMGTFPRVGDRDAVTPTLLSLMPPVLGAAVSLSIFAAAITTANSIVLTLSSMISRDLFGSERVGTGRLLIVLLTLAVTFFAYSRPNYIVELSVLSSTILLAQLPLILGVFHFKGGAKFTGISTLIAGFATAIILSFAKLSPLGIPASIWTFIVSFTVFFAASRFDR</sequence>
<dbReference type="InterPro" id="IPR038377">
    <property type="entry name" value="Na/Glc_symporter_sf"/>
</dbReference>
<keyword evidence="10 13" id="KW-0472">Membrane</keyword>
<feature type="transmembrane region" description="Helical" evidence="13">
    <location>
        <begin position="264"/>
        <end position="284"/>
    </location>
</feature>
<feature type="transmembrane region" description="Helical" evidence="13">
    <location>
        <begin position="355"/>
        <end position="372"/>
    </location>
</feature>
<dbReference type="GO" id="GO:0006814">
    <property type="term" value="P:sodium ion transport"/>
    <property type="evidence" value="ECO:0007669"/>
    <property type="project" value="UniProtKB-KW"/>
</dbReference>
<protein>
    <submittedName>
        <fullName evidence="14">Sodium:solute symporter family protein</fullName>
    </submittedName>
</protein>
<feature type="transmembrane region" description="Helical" evidence="13">
    <location>
        <begin position="177"/>
        <end position="198"/>
    </location>
</feature>
<gene>
    <name evidence="14" type="ORF">ENW66_04430</name>
</gene>
<dbReference type="AlphaFoldDB" id="A0A7C3RB91"/>
<evidence type="ECO:0000256" key="13">
    <source>
        <dbReference type="SAM" id="Phobius"/>
    </source>
</evidence>
<feature type="transmembrane region" description="Helical" evidence="13">
    <location>
        <begin position="118"/>
        <end position="145"/>
    </location>
</feature>
<dbReference type="GO" id="GO:0015293">
    <property type="term" value="F:symporter activity"/>
    <property type="evidence" value="ECO:0007669"/>
    <property type="project" value="UniProtKB-KW"/>
</dbReference>
<dbReference type="InterPro" id="IPR001734">
    <property type="entry name" value="Na/solute_symporter"/>
</dbReference>
<dbReference type="PROSITE" id="PS50283">
    <property type="entry name" value="NA_SOLUT_SYMP_3"/>
    <property type="match status" value="1"/>
</dbReference>
<accession>A0A7C3RB91</accession>
<dbReference type="PANTHER" id="PTHR48086">
    <property type="entry name" value="SODIUM/PROLINE SYMPORTER-RELATED"/>
    <property type="match status" value="1"/>
</dbReference>
<feature type="transmembrane region" description="Helical" evidence="13">
    <location>
        <begin position="151"/>
        <end position="170"/>
    </location>
</feature>
<feature type="transmembrane region" description="Helical" evidence="13">
    <location>
        <begin position="432"/>
        <end position="451"/>
    </location>
</feature>
<feature type="transmembrane region" description="Helical" evidence="13">
    <location>
        <begin position="6"/>
        <end position="26"/>
    </location>
</feature>
<dbReference type="Pfam" id="PF00474">
    <property type="entry name" value="SSF"/>
    <property type="match status" value="1"/>
</dbReference>
<keyword evidence="8" id="KW-0915">Sodium</keyword>
<evidence type="ECO:0000256" key="6">
    <source>
        <dbReference type="ARBA" id="ARBA00022847"/>
    </source>
</evidence>
<feature type="transmembrane region" description="Helical" evidence="13">
    <location>
        <begin position="408"/>
        <end position="426"/>
    </location>
</feature>
<name>A0A7C3RB91_ARCFL</name>
<feature type="transmembrane region" description="Helical" evidence="13">
    <location>
        <begin position="46"/>
        <end position="66"/>
    </location>
</feature>
<evidence type="ECO:0000256" key="3">
    <source>
        <dbReference type="ARBA" id="ARBA00022448"/>
    </source>
</evidence>
<reference evidence="14" key="1">
    <citation type="journal article" date="2020" name="mSystems">
        <title>Genome- and Community-Level Interaction Insights into Carbon Utilization and Element Cycling Functions of Hydrothermarchaeota in Hydrothermal Sediment.</title>
        <authorList>
            <person name="Zhou Z."/>
            <person name="Liu Y."/>
            <person name="Xu W."/>
            <person name="Pan J."/>
            <person name="Luo Z.H."/>
            <person name="Li M."/>
        </authorList>
    </citation>
    <scope>NUCLEOTIDE SEQUENCE [LARGE SCALE GENOMIC DNA]</scope>
    <source>
        <strain evidence="14">SpSt-87</strain>
    </source>
</reference>
<evidence type="ECO:0000256" key="5">
    <source>
        <dbReference type="ARBA" id="ARBA00022692"/>
    </source>
</evidence>
<organism evidence="14">
    <name type="scientific">Archaeoglobus fulgidus</name>
    <dbReference type="NCBI Taxonomy" id="2234"/>
    <lineage>
        <taxon>Archaea</taxon>
        <taxon>Methanobacteriati</taxon>
        <taxon>Methanobacteriota</taxon>
        <taxon>Archaeoglobi</taxon>
        <taxon>Archaeoglobales</taxon>
        <taxon>Archaeoglobaceae</taxon>
        <taxon>Archaeoglobus</taxon>
    </lineage>
</organism>
<dbReference type="CDD" id="cd10322">
    <property type="entry name" value="SLC5sbd"/>
    <property type="match status" value="1"/>
</dbReference>
<evidence type="ECO:0000256" key="4">
    <source>
        <dbReference type="ARBA" id="ARBA00022475"/>
    </source>
</evidence>
<evidence type="ECO:0000256" key="8">
    <source>
        <dbReference type="ARBA" id="ARBA00023053"/>
    </source>
</evidence>
<keyword evidence="9" id="KW-0406">Ion transport</keyword>
<feature type="transmembrane region" description="Helical" evidence="13">
    <location>
        <begin position="378"/>
        <end position="401"/>
    </location>
</feature>
<evidence type="ECO:0000256" key="1">
    <source>
        <dbReference type="ARBA" id="ARBA00004651"/>
    </source>
</evidence>
<evidence type="ECO:0000256" key="11">
    <source>
        <dbReference type="ARBA" id="ARBA00023201"/>
    </source>
</evidence>
<dbReference type="InterPro" id="IPR050277">
    <property type="entry name" value="Sodium:Solute_Symporter"/>
</dbReference>
<comment type="caution">
    <text evidence="14">The sequence shown here is derived from an EMBL/GenBank/DDBJ whole genome shotgun (WGS) entry which is preliminary data.</text>
</comment>
<evidence type="ECO:0000256" key="7">
    <source>
        <dbReference type="ARBA" id="ARBA00022989"/>
    </source>
</evidence>
<comment type="similarity">
    <text evidence="2 12">Belongs to the sodium:solute symporter (SSF) (TC 2.A.21) family.</text>
</comment>
<keyword evidence="5 13" id="KW-0812">Transmembrane</keyword>
<dbReference type="GO" id="GO:0005886">
    <property type="term" value="C:plasma membrane"/>
    <property type="evidence" value="ECO:0007669"/>
    <property type="project" value="UniProtKB-SubCell"/>
</dbReference>
<comment type="subcellular location">
    <subcellularLocation>
        <location evidence="1">Cell membrane</location>
        <topology evidence="1">Multi-pass membrane protein</topology>
    </subcellularLocation>
</comment>
<keyword evidence="7 13" id="KW-1133">Transmembrane helix</keyword>
<proteinExistence type="inferred from homology"/>
<keyword evidence="11" id="KW-0739">Sodium transport</keyword>